<feature type="compositionally biased region" description="Low complexity" evidence="1">
    <location>
        <begin position="31"/>
        <end position="42"/>
    </location>
</feature>
<feature type="region of interest" description="Disordered" evidence="1">
    <location>
        <begin position="1"/>
        <end position="44"/>
    </location>
</feature>
<feature type="domain" description="Myotubularin phosphatase" evidence="2">
    <location>
        <begin position="1"/>
        <end position="159"/>
    </location>
</feature>
<dbReference type="PANTHER" id="PTHR10807:SF8">
    <property type="entry name" value="PHOSPHATIDYLINOSITOL-3-PHOSPHATE PHOSPHATASE"/>
    <property type="match status" value="1"/>
</dbReference>
<dbReference type="Proteomes" id="UP001054252">
    <property type="component" value="Unassembled WGS sequence"/>
</dbReference>
<evidence type="ECO:0000313" key="3">
    <source>
        <dbReference type="EMBL" id="GKV34258.1"/>
    </source>
</evidence>
<feature type="compositionally biased region" description="Polar residues" evidence="1">
    <location>
        <begin position="263"/>
        <end position="274"/>
    </location>
</feature>
<dbReference type="GO" id="GO:0106018">
    <property type="term" value="F:phosphatidylinositol-3,5-bisphosphate phosphatase activity"/>
    <property type="evidence" value="ECO:0007669"/>
    <property type="project" value="TreeGrafter"/>
</dbReference>
<dbReference type="PANTHER" id="PTHR10807">
    <property type="entry name" value="MYOTUBULARIN-RELATED"/>
    <property type="match status" value="1"/>
</dbReference>
<dbReference type="PROSITE" id="PS51339">
    <property type="entry name" value="PPASE_MYOTUBULARIN"/>
    <property type="match status" value="1"/>
</dbReference>
<organism evidence="3 4">
    <name type="scientific">Rubroshorea leprosula</name>
    <dbReference type="NCBI Taxonomy" id="152421"/>
    <lineage>
        <taxon>Eukaryota</taxon>
        <taxon>Viridiplantae</taxon>
        <taxon>Streptophyta</taxon>
        <taxon>Embryophyta</taxon>
        <taxon>Tracheophyta</taxon>
        <taxon>Spermatophyta</taxon>
        <taxon>Magnoliopsida</taxon>
        <taxon>eudicotyledons</taxon>
        <taxon>Gunneridae</taxon>
        <taxon>Pentapetalae</taxon>
        <taxon>rosids</taxon>
        <taxon>malvids</taxon>
        <taxon>Malvales</taxon>
        <taxon>Dipterocarpaceae</taxon>
        <taxon>Rubroshorea</taxon>
    </lineage>
</organism>
<dbReference type="InterPro" id="IPR010569">
    <property type="entry name" value="Myotubularin-like_Pase_dom"/>
</dbReference>
<reference evidence="3 4" key="1">
    <citation type="journal article" date="2021" name="Commun. Biol.">
        <title>The genome of Shorea leprosula (Dipterocarpaceae) highlights the ecological relevance of drought in aseasonal tropical rainforests.</title>
        <authorList>
            <person name="Ng K.K.S."/>
            <person name="Kobayashi M.J."/>
            <person name="Fawcett J.A."/>
            <person name="Hatakeyama M."/>
            <person name="Paape T."/>
            <person name="Ng C.H."/>
            <person name="Ang C.C."/>
            <person name="Tnah L.H."/>
            <person name="Lee C.T."/>
            <person name="Nishiyama T."/>
            <person name="Sese J."/>
            <person name="O'Brien M.J."/>
            <person name="Copetti D."/>
            <person name="Mohd Noor M.I."/>
            <person name="Ong R.C."/>
            <person name="Putra M."/>
            <person name="Sireger I.Z."/>
            <person name="Indrioko S."/>
            <person name="Kosugi Y."/>
            <person name="Izuno A."/>
            <person name="Isagi Y."/>
            <person name="Lee S.L."/>
            <person name="Shimizu K.K."/>
        </authorList>
    </citation>
    <scope>NUCLEOTIDE SEQUENCE [LARGE SCALE GENOMIC DNA]</scope>
    <source>
        <strain evidence="3">214</strain>
    </source>
</reference>
<dbReference type="Pfam" id="PF06602">
    <property type="entry name" value="Myotub-related"/>
    <property type="match status" value="1"/>
</dbReference>
<name>A0AAV5LAK6_9ROSI</name>
<dbReference type="AlphaFoldDB" id="A0AAV5LAK6"/>
<protein>
    <recommendedName>
        <fullName evidence="2">Myotubularin phosphatase domain-containing protein</fullName>
    </recommendedName>
</protein>
<gene>
    <name evidence="3" type="ORF">SLEP1_g42646</name>
</gene>
<feature type="compositionally biased region" description="Basic and acidic residues" evidence="1">
    <location>
        <begin position="275"/>
        <end position="290"/>
    </location>
</feature>
<feature type="compositionally biased region" description="Polar residues" evidence="1">
    <location>
        <begin position="18"/>
        <end position="30"/>
    </location>
</feature>
<comment type="caution">
    <text evidence="3">The sequence shown here is derived from an EMBL/GenBank/DDBJ whole genome shotgun (WGS) entry which is preliminary data.</text>
</comment>
<dbReference type="EMBL" id="BPVZ01000104">
    <property type="protein sequence ID" value="GKV34258.1"/>
    <property type="molecule type" value="Genomic_DNA"/>
</dbReference>
<evidence type="ECO:0000259" key="2">
    <source>
        <dbReference type="PROSITE" id="PS51339"/>
    </source>
</evidence>
<dbReference type="GO" id="GO:0005737">
    <property type="term" value="C:cytoplasm"/>
    <property type="evidence" value="ECO:0007669"/>
    <property type="project" value="TreeGrafter"/>
</dbReference>
<evidence type="ECO:0000313" key="4">
    <source>
        <dbReference type="Proteomes" id="UP001054252"/>
    </source>
</evidence>
<evidence type="ECO:0000256" key="1">
    <source>
        <dbReference type="SAM" id="MobiDB-lite"/>
    </source>
</evidence>
<sequence>MPTVSGGTGNMPFELTRQAPTGSLSSSPVRQTPGSSQTPSSSHAQNNYSPIFLQWVDCVSQMLRMYPFAFEFSSDFLVDFLDCVLSCRFGNFLCNSEKERELCGVSEASGCLWMYLADMRSSQGRSHAHYNLFYDPSKHNDPLLPPAAALAPMLWPQFHLRWACPSESQAGELQVQCRNMALKFSELQKAKEVAEKKVKDISVALDSVTAELRNERQASRSAMNLAKRAGKENAAIKRAIQSLGCKVHFASNGDCTVNVESHPADTSQKFMQSPSRRESDGAVEGDEKSDLSVSITFVEEDGASNSSLGRVCETLCPLQTRDGGCRWPDAGCAQLGSQFVGLKANFDALDQLSIYDSYFRSD</sequence>
<accession>A0AAV5LAK6</accession>
<proteinExistence type="predicted"/>
<dbReference type="InterPro" id="IPR029021">
    <property type="entry name" value="Prot-tyrosine_phosphatase-like"/>
</dbReference>
<keyword evidence="4" id="KW-1185">Reference proteome</keyword>
<dbReference type="InterPro" id="IPR030564">
    <property type="entry name" value="Myotubularin"/>
</dbReference>
<dbReference type="GO" id="GO:0004438">
    <property type="term" value="F:phosphatidylinositol-3-phosphate phosphatase activity"/>
    <property type="evidence" value="ECO:0007669"/>
    <property type="project" value="TreeGrafter"/>
</dbReference>
<dbReference type="GO" id="GO:0046856">
    <property type="term" value="P:phosphatidylinositol dephosphorylation"/>
    <property type="evidence" value="ECO:0007669"/>
    <property type="project" value="TreeGrafter"/>
</dbReference>
<feature type="region of interest" description="Disordered" evidence="1">
    <location>
        <begin position="263"/>
        <end position="290"/>
    </location>
</feature>
<dbReference type="SUPFAM" id="SSF52799">
    <property type="entry name" value="(Phosphotyrosine protein) phosphatases II"/>
    <property type="match status" value="1"/>
</dbReference>